<dbReference type="SMART" id="SM00320">
    <property type="entry name" value="WD40"/>
    <property type="match status" value="4"/>
</dbReference>
<dbReference type="Pfam" id="PF02785">
    <property type="entry name" value="Biotin_carb_C"/>
    <property type="match status" value="1"/>
</dbReference>
<dbReference type="NCBIfam" id="NF006761">
    <property type="entry name" value="PRK09282.1"/>
    <property type="match status" value="1"/>
</dbReference>
<dbReference type="PANTHER" id="PTHR43778:SF2">
    <property type="entry name" value="PYRUVATE CARBOXYLASE, MITOCHONDRIAL"/>
    <property type="match status" value="1"/>
</dbReference>
<dbReference type="FunFam" id="2.40.50.100:FF:000003">
    <property type="entry name" value="Acetyl-CoA carboxylase biotin carboxyl carrier protein"/>
    <property type="match status" value="1"/>
</dbReference>
<dbReference type="PANTHER" id="PTHR43778">
    <property type="entry name" value="PYRUVATE CARBOXYLASE"/>
    <property type="match status" value="1"/>
</dbReference>
<dbReference type="InterPro" id="IPR011764">
    <property type="entry name" value="Biotin_carboxylation_dom"/>
</dbReference>
<dbReference type="InterPro" id="IPR003379">
    <property type="entry name" value="Carboxylase_cons_dom"/>
</dbReference>
<dbReference type="GO" id="GO:0005524">
    <property type="term" value="F:ATP binding"/>
    <property type="evidence" value="ECO:0007669"/>
    <property type="project" value="UniProtKB-UniRule"/>
</dbReference>
<dbReference type="NCBIfam" id="TIGR01235">
    <property type="entry name" value="pyruv_carbox"/>
    <property type="match status" value="1"/>
</dbReference>
<dbReference type="InterPro" id="IPR013785">
    <property type="entry name" value="Aldolase_TIM"/>
</dbReference>
<keyword evidence="10" id="KW-1185">Reference proteome</keyword>
<dbReference type="GO" id="GO:0005739">
    <property type="term" value="C:mitochondrion"/>
    <property type="evidence" value="ECO:0000318"/>
    <property type="project" value="GO_Central"/>
</dbReference>
<feature type="compositionally biased region" description="Acidic residues" evidence="8">
    <location>
        <begin position="467"/>
        <end position="483"/>
    </location>
</feature>
<keyword evidence="3" id="KW-0436">Ligase</keyword>
<dbReference type="Pfam" id="PF02786">
    <property type="entry name" value="CPSase_L_D2"/>
    <property type="match status" value="1"/>
</dbReference>
<dbReference type="EnsemblMetazoa" id="PPA28896.1">
    <property type="protein sequence ID" value="PPA28896.1"/>
    <property type="gene ID" value="WBGene00118450"/>
</dbReference>
<feature type="region of interest" description="Disordered" evidence="8">
    <location>
        <begin position="418"/>
        <end position="507"/>
    </location>
</feature>
<dbReference type="Gene3D" id="3.30.470.20">
    <property type="entry name" value="ATP-grasp fold, B domain"/>
    <property type="match status" value="1"/>
</dbReference>
<evidence type="ECO:0000256" key="1">
    <source>
        <dbReference type="ARBA" id="ARBA00001953"/>
    </source>
</evidence>
<dbReference type="InterPro" id="IPR000089">
    <property type="entry name" value="Biotin_lipoyl"/>
</dbReference>
<dbReference type="PROSITE" id="PS50082">
    <property type="entry name" value="WD_REPEATS_2"/>
    <property type="match status" value="2"/>
</dbReference>
<dbReference type="InterPro" id="IPR015943">
    <property type="entry name" value="WD40/YVTN_repeat-like_dom_sf"/>
</dbReference>
<feature type="compositionally biased region" description="Polar residues" evidence="8">
    <location>
        <begin position="587"/>
        <end position="600"/>
    </location>
</feature>
<accession>A0A8R1YP55</accession>
<evidence type="ECO:0000256" key="5">
    <source>
        <dbReference type="ARBA" id="ARBA00022741"/>
    </source>
</evidence>
<reference evidence="9" key="2">
    <citation type="submission" date="2022-06" db="UniProtKB">
        <authorList>
            <consortium name="EnsemblMetazoa"/>
        </authorList>
    </citation>
    <scope>IDENTIFICATION</scope>
    <source>
        <strain evidence="9">PS312</strain>
    </source>
</reference>
<keyword evidence="4" id="KW-0479">Metal-binding</keyword>
<evidence type="ECO:0000256" key="8">
    <source>
        <dbReference type="SAM" id="MobiDB-lite"/>
    </source>
</evidence>
<evidence type="ECO:0000256" key="4">
    <source>
        <dbReference type="ARBA" id="ARBA00022723"/>
    </source>
</evidence>
<dbReference type="GO" id="GO:0006094">
    <property type="term" value="P:gluconeogenesis"/>
    <property type="evidence" value="ECO:0000318"/>
    <property type="project" value="GO_Central"/>
</dbReference>
<keyword evidence="7" id="KW-0092">Biotin</keyword>
<protein>
    <recommendedName>
        <fullName evidence="2">pyruvate carboxylase</fullName>
        <ecNumber evidence="2">6.4.1.1</ecNumber>
    </recommendedName>
</protein>
<dbReference type="InterPro" id="IPR011054">
    <property type="entry name" value="Rudment_hybrid_motif"/>
</dbReference>
<dbReference type="PROSITE" id="PS00867">
    <property type="entry name" value="CPSASE_2"/>
    <property type="match status" value="1"/>
</dbReference>
<dbReference type="FunFam" id="3.30.1490.20:FF:000003">
    <property type="entry name" value="acetyl-CoA carboxylase isoform X1"/>
    <property type="match status" value="1"/>
</dbReference>
<dbReference type="InterPro" id="IPR001680">
    <property type="entry name" value="WD40_rpt"/>
</dbReference>
<dbReference type="SUPFAM" id="SSF50978">
    <property type="entry name" value="WD40 repeat-like"/>
    <property type="match status" value="1"/>
</dbReference>
<proteinExistence type="predicted"/>
<dbReference type="SUPFAM" id="SSF51246">
    <property type="entry name" value="Rudiment single hybrid motif"/>
    <property type="match status" value="1"/>
</dbReference>
<dbReference type="InterPro" id="IPR005479">
    <property type="entry name" value="CPAse_ATP-bd"/>
</dbReference>
<dbReference type="CDD" id="cd07937">
    <property type="entry name" value="DRE_TIM_PC_TC_5S"/>
    <property type="match status" value="1"/>
</dbReference>
<dbReference type="SUPFAM" id="SSF56059">
    <property type="entry name" value="Glutathione synthetase ATP-binding domain-like"/>
    <property type="match status" value="1"/>
</dbReference>
<dbReference type="FunFam" id="3.40.50.20:FF:000010">
    <property type="entry name" value="Propionyl-CoA carboxylase subunit alpha"/>
    <property type="match status" value="1"/>
</dbReference>
<evidence type="ECO:0000313" key="10">
    <source>
        <dbReference type="Proteomes" id="UP000005239"/>
    </source>
</evidence>
<dbReference type="Proteomes" id="UP000005239">
    <property type="component" value="Unassembled WGS sequence"/>
</dbReference>
<dbReference type="Gene3D" id="2.40.50.100">
    <property type="match status" value="1"/>
</dbReference>
<dbReference type="PROSITE" id="PS50979">
    <property type="entry name" value="BC"/>
    <property type="match status" value="1"/>
</dbReference>
<dbReference type="Pfam" id="PF00289">
    <property type="entry name" value="Biotin_carb_N"/>
    <property type="match status" value="1"/>
</dbReference>
<dbReference type="PROSITE" id="PS50991">
    <property type="entry name" value="PYR_CT"/>
    <property type="match status" value="1"/>
</dbReference>
<dbReference type="EC" id="6.4.1.1" evidence="2"/>
<dbReference type="InterPro" id="IPR005482">
    <property type="entry name" value="Biotin_COase_C"/>
</dbReference>
<keyword evidence="6" id="KW-0067">ATP-binding</keyword>
<dbReference type="PROSITE" id="PS50294">
    <property type="entry name" value="WD_REPEATS_REGION"/>
    <property type="match status" value="2"/>
</dbReference>
<dbReference type="FunFam" id="3.20.20.70:FF:000033">
    <property type="entry name" value="Pyruvate carboxylase"/>
    <property type="match status" value="1"/>
</dbReference>
<dbReference type="InterPro" id="IPR005481">
    <property type="entry name" value="BC-like_N"/>
</dbReference>
<dbReference type="NCBIfam" id="NF009554">
    <property type="entry name" value="PRK12999.1"/>
    <property type="match status" value="1"/>
</dbReference>
<dbReference type="InterPro" id="IPR000891">
    <property type="entry name" value="PYR_CT"/>
</dbReference>
<sequence length="1828" mass="203681">MKLTLIAPPMSTPVYRMKQQQYMPPDIPTFCRNRSLGLGTSKRGSILPKPTVATQTPSFLDFCLDNFEKRKMHQKDVVGHYGCINAIEFSPNEELVASGGDDKRIVIWATDELLYNDEPKMRGKMARQHKANIFALGFDPDSRVVYSGGNDHFFVSSDISTGAQLYGVQGFHSVHDLSVNKRSGEVLVTRDGGDDALFFHDPRTNRATASITSKGMTHLFSAQFNPDPSTFLIGVCGENFGVRFIDRRNLLKPLFSRDTSHARKSAMYGGWNKNGTKFAHLASNKAPVVYDFKECVAYQTDPSYRDSSYKNMCTVKSIEWIDDDWLITGSDDFNIYGWNTRNVSNVNDSIDVREESNTRFKFVEKKESDIVPKAKLVGHRSVVNHARFSSRYQFLVSCGVEKIIKVWNTRPFTASFDEPRLRRRGTTETIEEEGSERSMRRRTRKKKTDESGRMLRYFDRLVAGENDPSEDEDDTSEEEESDDDSRPGPEGDRRVEDTDERDGVDNVPETRIMLNKGRSYLHNDDARGYIGRMYMEPPDSSDYSNEVSDIIMSSDDDIDLSELRHGGSLLHAIELFARASRGRDMNSPDSSPRPNSTPPSESHDTDELKSIRRFRVSLSPLILISILHLKWSSESFTPYKMRFLRTSCASLRWLQSRHASSSSHTREFKKVMVANRGEIAIRVFRALTELNKTSVAIYSEQDKNSMHRLKADEAYLVGKGLPPVAAYLTIEQIIETALKNNVEAVHPGYGFLSERADFAQACENAGLVFIGPSPDVMARMGDKVAARQAAIEAGVQVVPGTPGPITNAKEAVDFARQYGTPIILKAAFGGGGRGIRRVDRLEDVEEAFRRSYSEAQAAFGDGSLFVEKFVERPRHIEVQLLGDHSGNLIHLYERDCSVQRRHQKVVEIAPAPALPPGVRDKILNDAVRLAKHVGYQNAGTVEFLVDQKGNYFFIEVNARLQVEHTVTEEITGVDLVQAQIRIAEGKTLNDLKLSQESIVPHGSAIQCRVTTEDPARGFQPDSGRIEVFRSGEGMGIRLDSASAFAGSIISPHYDSLMVKVIASARNHPNACAKMIRALREFRIRGVKTNIPFLLNVLQQPTFLDASVDTYFIDEHPELFQFKQSQNRAQKLLSYLGEVKVNGPQTPLATELKPATVSPPIPNIKAGSKRPEGLRDILVKNGPEAFAKAVRDRKGCMITDTTFRDAHQSLLATRVRTYDLAQISPFVSHTFNGLFSLENWGGATFDVAMRFLHECPWERLEILREKIPNIPFQMLLRGANGVGYSNYPDNVVYKFCDLAVKSGMDVFRVFDCLNYVPNLMVGMEAAGKAGGVVEAAISYTGDVSDPSRTKYNLPYYMKLADELVKGGAHILCIKDMAGVLKPQAAKILIGALRDKYPSIPIHVHTHDTSGAGVAAMLECAKAGADVVDAAVDSMSGMTSQPSMGAIVASLQGTEHDTGLNLDDISKYSLYWELARQLYAPFECAVTMKSGNADVYKHEIPGGQYTNLQFQAFSLGLGDKFDEVKHMYREANLALGDLIKVTPSSKIVGDLAQFMVQNNLTKETLVDRAEDLSFPKSTVEFMQGLVGQPPYGFPEPLRTKVLRGKEKIDGRPGEKLPALDLDAMKKDLENKHGRTLREVDVMSYAMFPKEFDEFEQFRQRFGPVDKLPTRVFFTGLEVAEAQDEWLKKEKEYTRVGDGCEVELETGKTLNIQLLAVGKLNESGEREVFFDLNGQMRSMFVQDKEASKEIVTRPKALPGVRGSIGAPMPGEILEIKVKEGDKVGPKTPLFVLSAMKMEMVIDAPLAGTIKKIHAAKGMKCAAGDLVIEIEP</sequence>
<dbReference type="GO" id="GO:0046872">
    <property type="term" value="F:metal ion binding"/>
    <property type="evidence" value="ECO:0007669"/>
    <property type="project" value="UniProtKB-KW"/>
</dbReference>
<dbReference type="Pfam" id="PF00400">
    <property type="entry name" value="WD40"/>
    <property type="match status" value="2"/>
</dbReference>
<dbReference type="Pfam" id="PF02436">
    <property type="entry name" value="PYC_OADA"/>
    <property type="match status" value="1"/>
</dbReference>
<dbReference type="InterPro" id="IPR011761">
    <property type="entry name" value="ATP-grasp"/>
</dbReference>
<gene>
    <name evidence="9" type="primary">WBGene00118450</name>
</gene>
<dbReference type="InterPro" id="IPR011053">
    <property type="entry name" value="Single_hybrid_motif"/>
</dbReference>
<comment type="cofactor">
    <cofactor evidence="1">
        <name>biotin</name>
        <dbReference type="ChEBI" id="CHEBI:57586"/>
    </cofactor>
</comment>
<dbReference type="GO" id="GO:0004736">
    <property type="term" value="F:pyruvate carboxylase activity"/>
    <property type="evidence" value="ECO:0000318"/>
    <property type="project" value="GO_Central"/>
</dbReference>
<dbReference type="Gene3D" id="2.130.10.10">
    <property type="entry name" value="YVTN repeat-like/Quinoprotein amine dehydrogenase"/>
    <property type="match status" value="2"/>
</dbReference>
<evidence type="ECO:0000256" key="7">
    <source>
        <dbReference type="ARBA" id="ARBA00023267"/>
    </source>
</evidence>
<dbReference type="SUPFAM" id="SSF89000">
    <property type="entry name" value="post-HMGL domain-like"/>
    <property type="match status" value="1"/>
</dbReference>
<dbReference type="SUPFAM" id="SSF51230">
    <property type="entry name" value="Single hybrid motif"/>
    <property type="match status" value="1"/>
</dbReference>
<evidence type="ECO:0000256" key="3">
    <source>
        <dbReference type="ARBA" id="ARBA00022598"/>
    </source>
</evidence>
<dbReference type="FunFam" id="3.30.470.20:FF:000012">
    <property type="entry name" value="Pyruvate carboxylase"/>
    <property type="match status" value="1"/>
</dbReference>
<feature type="compositionally biased region" description="Basic and acidic residues" evidence="8">
    <location>
        <begin position="484"/>
        <end position="504"/>
    </location>
</feature>
<dbReference type="CDD" id="cd06850">
    <property type="entry name" value="biotinyl_domain"/>
    <property type="match status" value="1"/>
</dbReference>
<dbReference type="SUPFAM" id="SSF52440">
    <property type="entry name" value="PreATP-grasp domain"/>
    <property type="match status" value="1"/>
</dbReference>
<name>A0A2A6BWF1_PRIPA</name>
<dbReference type="SUPFAM" id="SSF51569">
    <property type="entry name" value="Aldolase"/>
    <property type="match status" value="1"/>
</dbReference>
<dbReference type="Gene3D" id="3.20.20.70">
    <property type="entry name" value="Aldolase class I"/>
    <property type="match status" value="1"/>
</dbReference>
<evidence type="ECO:0000256" key="2">
    <source>
        <dbReference type="ARBA" id="ARBA00013057"/>
    </source>
</evidence>
<dbReference type="InterPro" id="IPR036322">
    <property type="entry name" value="WD40_repeat_dom_sf"/>
</dbReference>
<dbReference type="InterPro" id="IPR016185">
    <property type="entry name" value="PreATP-grasp_dom_sf"/>
</dbReference>
<organism evidence="9 10">
    <name type="scientific">Pristionchus pacificus</name>
    <name type="common">Parasitic nematode worm</name>
    <dbReference type="NCBI Taxonomy" id="54126"/>
    <lineage>
        <taxon>Eukaryota</taxon>
        <taxon>Metazoa</taxon>
        <taxon>Ecdysozoa</taxon>
        <taxon>Nematoda</taxon>
        <taxon>Chromadorea</taxon>
        <taxon>Rhabditida</taxon>
        <taxon>Rhabditina</taxon>
        <taxon>Diplogasteromorpha</taxon>
        <taxon>Diplogasteroidea</taxon>
        <taxon>Neodiplogasteridae</taxon>
        <taxon>Pristionchus</taxon>
    </lineage>
</organism>
<reference evidence="10" key="1">
    <citation type="journal article" date="2008" name="Nat. Genet.">
        <title>The Pristionchus pacificus genome provides a unique perspective on nematode lifestyle and parasitism.</title>
        <authorList>
            <person name="Dieterich C."/>
            <person name="Clifton S.W."/>
            <person name="Schuster L.N."/>
            <person name="Chinwalla A."/>
            <person name="Delehaunty K."/>
            <person name="Dinkelacker I."/>
            <person name="Fulton L."/>
            <person name="Fulton R."/>
            <person name="Godfrey J."/>
            <person name="Minx P."/>
            <person name="Mitreva M."/>
            <person name="Roeseler W."/>
            <person name="Tian H."/>
            <person name="Witte H."/>
            <person name="Yang S.P."/>
            <person name="Wilson R.K."/>
            <person name="Sommer R.J."/>
        </authorList>
    </citation>
    <scope>NUCLEOTIDE SEQUENCE [LARGE SCALE GENOMIC DNA]</scope>
    <source>
        <strain evidence="10">PS312</strain>
    </source>
</reference>
<accession>A0A2A6BWF1</accession>
<keyword evidence="5" id="KW-0547">Nucleotide-binding</keyword>
<dbReference type="SMART" id="SM00878">
    <property type="entry name" value="Biotin_carb_C"/>
    <property type="match status" value="1"/>
</dbReference>
<dbReference type="InterPro" id="IPR055268">
    <property type="entry name" value="PCB-like"/>
</dbReference>
<dbReference type="PROSITE" id="PS50968">
    <property type="entry name" value="BIOTINYL_LIPOYL"/>
    <property type="match status" value="1"/>
</dbReference>
<evidence type="ECO:0000256" key="6">
    <source>
        <dbReference type="ARBA" id="ARBA00022840"/>
    </source>
</evidence>
<dbReference type="InterPro" id="IPR005930">
    <property type="entry name" value="Pyruv_COase"/>
</dbReference>
<feature type="region of interest" description="Disordered" evidence="8">
    <location>
        <begin position="581"/>
        <end position="608"/>
    </location>
</feature>
<feature type="compositionally biased region" description="Basic and acidic residues" evidence="8">
    <location>
        <begin position="447"/>
        <end position="459"/>
    </location>
</feature>
<evidence type="ECO:0000313" key="9">
    <source>
        <dbReference type="EnsemblMetazoa" id="PPA28896.1"/>
    </source>
</evidence>
<dbReference type="Pfam" id="PF00364">
    <property type="entry name" value="Biotin_lipoyl"/>
    <property type="match status" value="1"/>
</dbReference>
<dbReference type="Pfam" id="PF00682">
    <property type="entry name" value="HMGL-like"/>
    <property type="match status" value="1"/>
</dbReference>
<dbReference type="Gene3D" id="3.10.600.10">
    <property type="entry name" value="pyruvate carboxylase f1077a mutant domain"/>
    <property type="match status" value="1"/>
</dbReference>
<dbReference type="PROSITE" id="PS50975">
    <property type="entry name" value="ATP_GRASP"/>
    <property type="match status" value="1"/>
</dbReference>